<keyword evidence="2" id="KW-1185">Reference proteome</keyword>
<accession>A0ACB9GJN4</accession>
<reference evidence="1 2" key="2">
    <citation type="journal article" date="2022" name="Mol. Ecol. Resour.">
        <title>The genomes of chicory, endive, great burdock and yacon provide insights into Asteraceae paleo-polyploidization history and plant inulin production.</title>
        <authorList>
            <person name="Fan W."/>
            <person name="Wang S."/>
            <person name="Wang H."/>
            <person name="Wang A."/>
            <person name="Jiang F."/>
            <person name="Liu H."/>
            <person name="Zhao H."/>
            <person name="Xu D."/>
            <person name="Zhang Y."/>
        </authorList>
    </citation>
    <scope>NUCLEOTIDE SEQUENCE [LARGE SCALE GENOMIC DNA]</scope>
    <source>
        <strain evidence="2">cv. Yunnan</strain>
        <tissue evidence="1">Leaves</tissue>
    </source>
</reference>
<organism evidence="1 2">
    <name type="scientific">Smallanthus sonchifolius</name>
    <dbReference type="NCBI Taxonomy" id="185202"/>
    <lineage>
        <taxon>Eukaryota</taxon>
        <taxon>Viridiplantae</taxon>
        <taxon>Streptophyta</taxon>
        <taxon>Embryophyta</taxon>
        <taxon>Tracheophyta</taxon>
        <taxon>Spermatophyta</taxon>
        <taxon>Magnoliopsida</taxon>
        <taxon>eudicotyledons</taxon>
        <taxon>Gunneridae</taxon>
        <taxon>Pentapetalae</taxon>
        <taxon>asterids</taxon>
        <taxon>campanulids</taxon>
        <taxon>Asterales</taxon>
        <taxon>Asteraceae</taxon>
        <taxon>Asteroideae</taxon>
        <taxon>Heliantheae alliance</taxon>
        <taxon>Millerieae</taxon>
        <taxon>Smallanthus</taxon>
    </lineage>
</organism>
<protein>
    <submittedName>
        <fullName evidence="1">Uncharacterized protein</fullName>
    </submittedName>
</protein>
<evidence type="ECO:0000313" key="1">
    <source>
        <dbReference type="EMBL" id="KAI3783301.1"/>
    </source>
</evidence>
<name>A0ACB9GJN4_9ASTR</name>
<sequence length="98" mass="10552">MPYLMAFKALPTTPSPKTVEVTPSVEGVVKETPAIVEECFAENVSGETSTHCFSPAFEYNSPSFSEGANSISLTLDWVLVRAMGKKGDPPLIWQGSDV</sequence>
<gene>
    <name evidence="1" type="ORF">L1987_42379</name>
</gene>
<evidence type="ECO:0000313" key="2">
    <source>
        <dbReference type="Proteomes" id="UP001056120"/>
    </source>
</evidence>
<comment type="caution">
    <text evidence="1">The sequence shown here is derived from an EMBL/GenBank/DDBJ whole genome shotgun (WGS) entry which is preliminary data.</text>
</comment>
<reference evidence="2" key="1">
    <citation type="journal article" date="2022" name="Mol. Ecol. Resour.">
        <title>The genomes of chicory, endive, great burdock and yacon provide insights into Asteraceae palaeo-polyploidization history and plant inulin production.</title>
        <authorList>
            <person name="Fan W."/>
            <person name="Wang S."/>
            <person name="Wang H."/>
            <person name="Wang A."/>
            <person name="Jiang F."/>
            <person name="Liu H."/>
            <person name="Zhao H."/>
            <person name="Xu D."/>
            <person name="Zhang Y."/>
        </authorList>
    </citation>
    <scope>NUCLEOTIDE SEQUENCE [LARGE SCALE GENOMIC DNA]</scope>
    <source>
        <strain evidence="2">cv. Yunnan</strain>
    </source>
</reference>
<dbReference type="EMBL" id="CM042031">
    <property type="protein sequence ID" value="KAI3783301.1"/>
    <property type="molecule type" value="Genomic_DNA"/>
</dbReference>
<proteinExistence type="predicted"/>
<dbReference type="Proteomes" id="UP001056120">
    <property type="component" value="Linkage Group LG14"/>
</dbReference>